<dbReference type="Gene3D" id="3.40.50.150">
    <property type="entry name" value="Vaccinia Virus protein VP39"/>
    <property type="match status" value="1"/>
</dbReference>
<organism evidence="1">
    <name type="scientific">bioreactor metagenome</name>
    <dbReference type="NCBI Taxonomy" id="1076179"/>
    <lineage>
        <taxon>unclassified sequences</taxon>
        <taxon>metagenomes</taxon>
        <taxon>ecological metagenomes</taxon>
    </lineage>
</organism>
<reference evidence="1" key="1">
    <citation type="submission" date="2019-08" db="EMBL/GenBank/DDBJ databases">
        <authorList>
            <person name="Kucharzyk K."/>
            <person name="Murdoch R.W."/>
            <person name="Higgins S."/>
            <person name="Loffler F."/>
        </authorList>
    </citation>
    <scope>NUCLEOTIDE SEQUENCE</scope>
</reference>
<evidence type="ECO:0008006" key="2">
    <source>
        <dbReference type="Google" id="ProtNLM"/>
    </source>
</evidence>
<proteinExistence type="predicted"/>
<protein>
    <recommendedName>
        <fullName evidence="2">Ribosomal protein L11 methyltransferase</fullName>
    </recommendedName>
</protein>
<comment type="caution">
    <text evidence="1">The sequence shown here is derived from an EMBL/GenBank/DDBJ whole genome shotgun (WGS) entry which is preliminary data.</text>
</comment>
<dbReference type="AlphaFoldDB" id="A0A645EHH8"/>
<gene>
    <name evidence="1" type="ORF">SDC9_148677</name>
</gene>
<evidence type="ECO:0000313" key="1">
    <source>
        <dbReference type="EMBL" id="MPN01468.1"/>
    </source>
</evidence>
<dbReference type="InterPro" id="IPR029063">
    <property type="entry name" value="SAM-dependent_MTases_sf"/>
</dbReference>
<dbReference type="EMBL" id="VSSQ01047470">
    <property type="protein sequence ID" value="MPN01468.1"/>
    <property type="molecule type" value="Genomic_DNA"/>
</dbReference>
<dbReference type="Pfam" id="PF06325">
    <property type="entry name" value="PrmA"/>
    <property type="match status" value="1"/>
</dbReference>
<name>A0A645EHH8_9ZZZZ</name>
<accession>A0A645EHH8</accession>
<sequence>MADLVEPGGVIILAGILAEQADGVIDSAGKHGLTFVEKRQSGDWVALVCRCE</sequence>